<feature type="compositionally biased region" description="Basic and acidic residues" evidence="1">
    <location>
        <begin position="289"/>
        <end position="299"/>
    </location>
</feature>
<proteinExistence type="predicted"/>
<evidence type="ECO:0000313" key="4">
    <source>
        <dbReference type="Proteomes" id="UP001220324"/>
    </source>
</evidence>
<dbReference type="Proteomes" id="UP001220324">
    <property type="component" value="Unassembled WGS sequence"/>
</dbReference>
<gene>
    <name evidence="3" type="ORF">N7494_010412</name>
</gene>
<protein>
    <submittedName>
        <fullName evidence="3">Uncharacterized protein</fullName>
    </submittedName>
</protein>
<evidence type="ECO:0000256" key="2">
    <source>
        <dbReference type="SAM" id="Phobius"/>
    </source>
</evidence>
<keyword evidence="2" id="KW-1133">Transmembrane helix</keyword>
<feature type="region of interest" description="Disordered" evidence="1">
    <location>
        <begin position="149"/>
        <end position="192"/>
    </location>
</feature>
<reference evidence="3 4" key="1">
    <citation type="journal article" date="2023" name="IMA Fungus">
        <title>Comparative genomic study of the Penicillium genus elucidates a diverse pangenome and 15 lateral gene transfer events.</title>
        <authorList>
            <person name="Petersen C."/>
            <person name="Sorensen T."/>
            <person name="Nielsen M.R."/>
            <person name="Sondergaard T.E."/>
            <person name="Sorensen J.L."/>
            <person name="Fitzpatrick D.A."/>
            <person name="Frisvad J.C."/>
            <person name="Nielsen K.L."/>
        </authorList>
    </citation>
    <scope>NUCLEOTIDE SEQUENCE [LARGE SCALE GENOMIC DNA]</scope>
    <source>
        <strain evidence="3 4">IBT 35679</strain>
    </source>
</reference>
<organism evidence="3 4">
    <name type="scientific">Penicillium frequentans</name>
    <dbReference type="NCBI Taxonomy" id="3151616"/>
    <lineage>
        <taxon>Eukaryota</taxon>
        <taxon>Fungi</taxon>
        <taxon>Dikarya</taxon>
        <taxon>Ascomycota</taxon>
        <taxon>Pezizomycotina</taxon>
        <taxon>Eurotiomycetes</taxon>
        <taxon>Eurotiomycetidae</taxon>
        <taxon>Eurotiales</taxon>
        <taxon>Aspergillaceae</taxon>
        <taxon>Penicillium</taxon>
    </lineage>
</organism>
<dbReference type="AlphaFoldDB" id="A0AAD6G936"/>
<feature type="transmembrane region" description="Helical" evidence="2">
    <location>
        <begin position="203"/>
        <end position="225"/>
    </location>
</feature>
<comment type="caution">
    <text evidence="3">The sequence shown here is derived from an EMBL/GenBank/DDBJ whole genome shotgun (WGS) entry which is preliminary data.</text>
</comment>
<feature type="compositionally biased region" description="Low complexity" evidence="1">
    <location>
        <begin position="149"/>
        <end position="191"/>
    </location>
</feature>
<accession>A0AAD6G936</accession>
<keyword evidence="4" id="KW-1185">Reference proteome</keyword>
<sequence length="299" mass="31729">MSTSTITASLPLTTTFTPPSACLSDLWLAQSSSGKWMNLGPANTTECLPSGWAASSTFSPGYKFNLPMAADPCSYRPSSWVFSTRPASTSDEPWYGTEICQFAPQTTIYYGYTWTTEGITTSTPSEMKPGGLINAYGLVIAWQETDNNDPATATATATATASTSRTTPTSNSDPATATATTETTTPALNPTFGSSGLSTGAKAGIGASVAVGAIMLLALLAFFLLRRRKKQQSVSVAASPPGHRIRHANPVEIDSAQSRGPELGSTPLYEADGQKQSPYHPWVVELDGTNDKHDRLWKE</sequence>
<dbReference type="EMBL" id="JAQIZZ010000008">
    <property type="protein sequence ID" value="KAJ5523762.1"/>
    <property type="molecule type" value="Genomic_DNA"/>
</dbReference>
<keyword evidence="2" id="KW-0472">Membrane</keyword>
<evidence type="ECO:0000313" key="3">
    <source>
        <dbReference type="EMBL" id="KAJ5523762.1"/>
    </source>
</evidence>
<dbReference type="NCBIfam" id="TIGR01167">
    <property type="entry name" value="LPXTG_anchor"/>
    <property type="match status" value="1"/>
</dbReference>
<name>A0AAD6G936_9EURO</name>
<keyword evidence="2" id="KW-0812">Transmembrane</keyword>
<feature type="region of interest" description="Disordered" evidence="1">
    <location>
        <begin position="233"/>
        <end position="299"/>
    </location>
</feature>
<evidence type="ECO:0000256" key="1">
    <source>
        <dbReference type="SAM" id="MobiDB-lite"/>
    </source>
</evidence>